<evidence type="ECO:0000313" key="1">
    <source>
        <dbReference type="EMBL" id="WVZ50780.1"/>
    </source>
</evidence>
<keyword evidence="2" id="KW-1185">Reference proteome</keyword>
<dbReference type="Proteomes" id="UP001341281">
    <property type="component" value="Chromosome 01"/>
</dbReference>
<proteinExistence type="predicted"/>
<protein>
    <submittedName>
        <fullName evidence="1">Uncharacterized protein</fullName>
    </submittedName>
</protein>
<reference evidence="1 2" key="1">
    <citation type="submission" date="2024-02" db="EMBL/GenBank/DDBJ databases">
        <title>High-quality chromosome-scale genome assembly of Pensacola bahiagrass (Paspalum notatum Flugge var. saurae).</title>
        <authorList>
            <person name="Vega J.M."/>
            <person name="Podio M."/>
            <person name="Orjuela J."/>
            <person name="Siena L.A."/>
            <person name="Pessino S.C."/>
            <person name="Combes M.C."/>
            <person name="Mariac C."/>
            <person name="Albertini E."/>
            <person name="Pupilli F."/>
            <person name="Ortiz J.P.A."/>
            <person name="Leblanc O."/>
        </authorList>
    </citation>
    <scope>NUCLEOTIDE SEQUENCE [LARGE SCALE GENOMIC DNA]</scope>
    <source>
        <strain evidence="1">R1</strain>
        <tissue evidence="1">Leaf</tissue>
    </source>
</reference>
<dbReference type="EMBL" id="CP144745">
    <property type="protein sequence ID" value="WVZ50780.1"/>
    <property type="molecule type" value="Genomic_DNA"/>
</dbReference>
<gene>
    <name evidence="1" type="ORF">U9M48_002004</name>
</gene>
<name>A0AAQ3PIV8_PASNO</name>
<dbReference type="AlphaFoldDB" id="A0AAQ3PIV8"/>
<evidence type="ECO:0000313" key="2">
    <source>
        <dbReference type="Proteomes" id="UP001341281"/>
    </source>
</evidence>
<accession>A0AAQ3PIV8</accession>
<organism evidence="1 2">
    <name type="scientific">Paspalum notatum var. saurae</name>
    <dbReference type="NCBI Taxonomy" id="547442"/>
    <lineage>
        <taxon>Eukaryota</taxon>
        <taxon>Viridiplantae</taxon>
        <taxon>Streptophyta</taxon>
        <taxon>Embryophyta</taxon>
        <taxon>Tracheophyta</taxon>
        <taxon>Spermatophyta</taxon>
        <taxon>Magnoliopsida</taxon>
        <taxon>Liliopsida</taxon>
        <taxon>Poales</taxon>
        <taxon>Poaceae</taxon>
        <taxon>PACMAD clade</taxon>
        <taxon>Panicoideae</taxon>
        <taxon>Andropogonodae</taxon>
        <taxon>Paspaleae</taxon>
        <taxon>Paspalinae</taxon>
        <taxon>Paspalum</taxon>
    </lineage>
</organism>
<sequence length="117" mass="13111">MEHSTLRWHQLFDFFISLAEARVRQLGETKVRGPTMRWELEPLGGFYDQSILWGCAIKAYAQVIGVSTIPRYGLVFHDLSPSLIAKAGVGEFRNWSVLKQDDALGSGRGAAGQGWTW</sequence>